<evidence type="ECO:0000256" key="1">
    <source>
        <dbReference type="SAM" id="Phobius"/>
    </source>
</evidence>
<protein>
    <submittedName>
        <fullName evidence="2">Membrane protein</fullName>
    </submittedName>
</protein>
<feature type="transmembrane region" description="Helical" evidence="1">
    <location>
        <begin position="126"/>
        <end position="147"/>
    </location>
</feature>
<reference evidence="2 3" key="1">
    <citation type="journal article" date="2015" name="Genome Announc.">
        <title>Complete Genome Sequencing of Stenotrophomonas acidaminiphila ZAC14D2_NAIMI4_2, a Multidrug-Resistant Strain Isolated from Sediments of a Polluted River in Mexico, Uncovers New Antibiotic Resistance Genes and a Novel Class-II Lasso Peptide Biosynthesis Gene Cluster.</title>
        <authorList>
            <person name="Vinuesa P."/>
            <person name="Ochoa-Sanchez L.E."/>
        </authorList>
    </citation>
    <scope>NUCLEOTIDE SEQUENCE [LARGE SCALE GENOMIC DNA]</scope>
    <source>
        <strain evidence="2 3">ZAC14D2_NAIMI4_2</strain>
    </source>
</reference>
<dbReference type="AlphaFoldDB" id="A0A0S1AZI6"/>
<dbReference type="InterPro" id="IPR009495">
    <property type="entry name" value="NrsF"/>
</dbReference>
<gene>
    <name evidence="2" type="ORF">AOT14_17820</name>
</gene>
<dbReference type="KEGG" id="sacz:AOT14_17820"/>
<organism evidence="2 3">
    <name type="scientific">Stenotrophomonas acidaminiphila</name>
    <dbReference type="NCBI Taxonomy" id="128780"/>
    <lineage>
        <taxon>Bacteria</taxon>
        <taxon>Pseudomonadati</taxon>
        <taxon>Pseudomonadota</taxon>
        <taxon>Gammaproteobacteria</taxon>
        <taxon>Lysobacterales</taxon>
        <taxon>Lysobacteraceae</taxon>
        <taxon>Stenotrophomonas</taxon>
    </lineage>
</organism>
<keyword evidence="3" id="KW-1185">Reference proteome</keyword>
<feature type="transmembrane region" description="Helical" evidence="1">
    <location>
        <begin position="26"/>
        <end position="47"/>
    </location>
</feature>
<dbReference type="PATRIC" id="fig|128780.6.peg.1783"/>
<dbReference type="OrthoDB" id="6059252at2"/>
<dbReference type="EMBL" id="CP012900">
    <property type="protein sequence ID" value="ALJ28163.1"/>
    <property type="molecule type" value="Genomic_DNA"/>
</dbReference>
<feature type="transmembrane region" description="Helical" evidence="1">
    <location>
        <begin position="59"/>
        <end position="79"/>
    </location>
</feature>
<sequence length="213" mass="22635">MKTHELIDLLASDPMPVQRHAAARRFGLALPLGLLMSLGLLLAGFGLRPDLAEASIQPMFWAKAGFALAMFCGALWVTLRLSRPGQAVAAAWSGLGIPLLLLWGGAAAVLWLASGDERLAMLMGRSWRSCAFSIALLSLPLMGTTFWAVRGLAPTRLRLAGASAGLLAGAAATLVYCLHCPEMDAPFWALWYVLGLSLPTAAGVMAGPRLLRW</sequence>
<keyword evidence="1" id="KW-0472">Membrane</keyword>
<keyword evidence="1" id="KW-0812">Transmembrane</keyword>
<name>A0A0S1AZI6_9GAMM</name>
<evidence type="ECO:0000313" key="2">
    <source>
        <dbReference type="EMBL" id="ALJ28163.1"/>
    </source>
</evidence>
<evidence type="ECO:0000313" key="3">
    <source>
        <dbReference type="Proteomes" id="UP000061010"/>
    </source>
</evidence>
<proteinExistence type="predicted"/>
<dbReference type="Pfam" id="PF06532">
    <property type="entry name" value="NrsF"/>
    <property type="match status" value="1"/>
</dbReference>
<feature type="transmembrane region" description="Helical" evidence="1">
    <location>
        <begin position="188"/>
        <end position="211"/>
    </location>
</feature>
<accession>A0A0S1AZI6</accession>
<dbReference type="Proteomes" id="UP000061010">
    <property type="component" value="Chromosome"/>
</dbReference>
<keyword evidence="1" id="KW-1133">Transmembrane helix</keyword>
<feature type="transmembrane region" description="Helical" evidence="1">
    <location>
        <begin position="91"/>
        <end position="114"/>
    </location>
</feature>
<feature type="transmembrane region" description="Helical" evidence="1">
    <location>
        <begin position="159"/>
        <end position="176"/>
    </location>
</feature>